<evidence type="ECO:0000313" key="6">
    <source>
        <dbReference type="EMBL" id="GAA4680215.1"/>
    </source>
</evidence>
<evidence type="ECO:0000259" key="5">
    <source>
        <dbReference type="Pfam" id="PF02709"/>
    </source>
</evidence>
<protein>
    <recommendedName>
        <fullName evidence="5">Galactosyltransferase C-terminal domain-containing protein</fullName>
    </recommendedName>
</protein>
<comment type="similarity">
    <text evidence="2">Belongs to the glycosyltransferase 2 family.</text>
</comment>
<keyword evidence="3" id="KW-0328">Glycosyltransferase</keyword>
<dbReference type="Pfam" id="PF02709">
    <property type="entry name" value="Glyco_transf_7C"/>
    <property type="match status" value="1"/>
</dbReference>
<evidence type="ECO:0000313" key="7">
    <source>
        <dbReference type="Proteomes" id="UP001501295"/>
    </source>
</evidence>
<dbReference type="InterPro" id="IPR027791">
    <property type="entry name" value="Galactosyl_T_C"/>
</dbReference>
<keyword evidence="4" id="KW-0808">Transferase</keyword>
<accession>A0ABP8W3B1</accession>
<name>A0ABP8W3B1_9MICO</name>
<comment type="pathway">
    <text evidence="1">Cell wall biogenesis; cell wall polysaccharide biosynthesis.</text>
</comment>
<dbReference type="Proteomes" id="UP001501295">
    <property type="component" value="Unassembled WGS sequence"/>
</dbReference>
<dbReference type="Gene3D" id="3.90.550.10">
    <property type="entry name" value="Spore Coat Polysaccharide Biosynthesis Protein SpsA, Chain A"/>
    <property type="match status" value="1"/>
</dbReference>
<dbReference type="PANTHER" id="PTHR43179">
    <property type="entry name" value="RHAMNOSYLTRANSFERASE WBBL"/>
    <property type="match status" value="1"/>
</dbReference>
<dbReference type="SUPFAM" id="SSF53448">
    <property type="entry name" value="Nucleotide-diphospho-sugar transferases"/>
    <property type="match status" value="1"/>
</dbReference>
<dbReference type="PANTHER" id="PTHR43179:SF12">
    <property type="entry name" value="GALACTOFURANOSYLTRANSFERASE GLFT2"/>
    <property type="match status" value="1"/>
</dbReference>
<comment type="caution">
    <text evidence="6">The sequence shown here is derived from an EMBL/GenBank/DDBJ whole genome shotgun (WGS) entry which is preliminary data.</text>
</comment>
<dbReference type="RefSeq" id="WP_345376406.1">
    <property type="nucleotide sequence ID" value="NZ_BAABLM010000005.1"/>
</dbReference>
<evidence type="ECO:0000256" key="3">
    <source>
        <dbReference type="ARBA" id="ARBA00022676"/>
    </source>
</evidence>
<keyword evidence="7" id="KW-1185">Reference proteome</keyword>
<evidence type="ECO:0000256" key="2">
    <source>
        <dbReference type="ARBA" id="ARBA00006739"/>
    </source>
</evidence>
<proteinExistence type="inferred from homology"/>
<reference evidence="7" key="1">
    <citation type="journal article" date="2019" name="Int. J. Syst. Evol. Microbiol.">
        <title>The Global Catalogue of Microorganisms (GCM) 10K type strain sequencing project: providing services to taxonomists for standard genome sequencing and annotation.</title>
        <authorList>
            <consortium name="The Broad Institute Genomics Platform"/>
            <consortium name="The Broad Institute Genome Sequencing Center for Infectious Disease"/>
            <person name="Wu L."/>
            <person name="Ma J."/>
        </authorList>
    </citation>
    <scope>NUCLEOTIDE SEQUENCE [LARGE SCALE GENOMIC DNA]</scope>
    <source>
        <strain evidence="7">JCM 18956</strain>
    </source>
</reference>
<evidence type="ECO:0000256" key="1">
    <source>
        <dbReference type="ARBA" id="ARBA00004776"/>
    </source>
</evidence>
<evidence type="ECO:0000256" key="4">
    <source>
        <dbReference type="ARBA" id="ARBA00022679"/>
    </source>
</evidence>
<dbReference type="InterPro" id="IPR029044">
    <property type="entry name" value="Nucleotide-diphossugar_trans"/>
</dbReference>
<feature type="domain" description="Galactosyltransferase C-terminal" evidence="5">
    <location>
        <begin position="199"/>
        <end position="238"/>
    </location>
</feature>
<dbReference type="EMBL" id="BAABLM010000005">
    <property type="protein sequence ID" value="GAA4680215.1"/>
    <property type="molecule type" value="Genomic_DNA"/>
</dbReference>
<gene>
    <name evidence="6" type="ORF">GCM10025780_26790</name>
</gene>
<organism evidence="6 7">
    <name type="scientific">Frondihabitans cladoniiphilus</name>
    <dbReference type="NCBI Taxonomy" id="715785"/>
    <lineage>
        <taxon>Bacteria</taxon>
        <taxon>Bacillati</taxon>
        <taxon>Actinomycetota</taxon>
        <taxon>Actinomycetes</taxon>
        <taxon>Micrococcales</taxon>
        <taxon>Microbacteriaceae</taxon>
        <taxon>Frondihabitans</taxon>
    </lineage>
</organism>
<sequence length="332" mass="33625">MGSLTVSAAAMGSSAPPGASTAVVTLASDARLGHVRNQQRMLGLVAPEVLRVVVWLDVAAPPAVHEFGGALLVHVPPGAHGLRLAEGRNRGAAAALGAGAGILVFLDADCLPGAALVPLYERAARAHPEALLCGPVTYLPEGFALPAAVGPAAAGPATASAAAVGPGPHPAAAALAEATAPHPARPAPPEGSTVVAAASEYTLFWSLSFAVTAASWRTLGGFDTGYEGYGGEDTDFAFTARAAGAPLVWVGGADAYHQHHPTSSPPWQHLDDILRNGARFASRWETWPMEGWLRAFADAGAIEWHAGSWRRVSEAAPAPVPAPAPAPAPAPG</sequence>